<comment type="caution">
    <text evidence="1">The sequence shown here is derived from an EMBL/GenBank/DDBJ whole genome shotgun (WGS) entry which is preliminary data.</text>
</comment>
<dbReference type="Proteomes" id="UP001462961">
    <property type="component" value="Unassembled WGS sequence"/>
</dbReference>
<proteinExistence type="predicted"/>
<protein>
    <recommendedName>
        <fullName evidence="3">DUF721 domain-containing protein</fullName>
    </recommendedName>
</protein>
<keyword evidence="2" id="KW-1185">Reference proteome</keyword>
<dbReference type="EMBL" id="JAYLVJ010000083">
    <property type="protein sequence ID" value="MEO1759613.1"/>
    <property type="molecule type" value="Genomic_DNA"/>
</dbReference>
<evidence type="ECO:0008006" key="3">
    <source>
        <dbReference type="Google" id="ProtNLM"/>
    </source>
</evidence>
<reference evidence="1 2" key="1">
    <citation type="submission" date="2024-01" db="EMBL/GenBank/DDBJ databases">
        <title>The diversity of rhizobia nodulating Mimosa spp. in eleven states of Brazil covering several biomes is determined by host plant, location, and edaphic factors.</title>
        <authorList>
            <person name="Rouws L."/>
            <person name="Barauna A."/>
            <person name="Beukes C."/>
            <person name="De Faria S.M."/>
            <person name="Gross E."/>
            <person name="Dos Reis Junior F.B."/>
            <person name="Simon M."/>
            <person name="Maluk M."/>
            <person name="Odee D.W."/>
            <person name="Kenicer G."/>
            <person name="Young J.P.W."/>
            <person name="Reis V.M."/>
            <person name="Zilli J."/>
            <person name="James E.K."/>
        </authorList>
    </citation>
    <scope>NUCLEOTIDE SEQUENCE [LARGE SCALE GENOMIC DNA]</scope>
    <source>
        <strain evidence="1 2">JHI1651</strain>
    </source>
</reference>
<name>A0ABV0E871_9BURK</name>
<gene>
    <name evidence="1" type="ORF">VOI32_37770</name>
</gene>
<accession>A0ABV0E871</accession>
<dbReference type="RefSeq" id="WP_012406437.1">
    <property type="nucleotide sequence ID" value="NZ_JAKUCO010000087.1"/>
</dbReference>
<evidence type="ECO:0000313" key="2">
    <source>
        <dbReference type="Proteomes" id="UP001462961"/>
    </source>
</evidence>
<sequence length="120" mass="13130">MATRFELVMLALPPTHAREALPTVIDKVIAACWPGMSRAQLLDRARRLALRATLRSLQGLAPDGSARFSLKLTLPAAGHTPAQVIDLVARVRRLARRRAVARRATVSLPPPRDVRQLGLS</sequence>
<evidence type="ECO:0000313" key="1">
    <source>
        <dbReference type="EMBL" id="MEO1759613.1"/>
    </source>
</evidence>
<organism evidence="1 2">
    <name type="scientific">Paraburkholderia caribensis</name>
    <dbReference type="NCBI Taxonomy" id="75105"/>
    <lineage>
        <taxon>Bacteria</taxon>
        <taxon>Pseudomonadati</taxon>
        <taxon>Pseudomonadota</taxon>
        <taxon>Betaproteobacteria</taxon>
        <taxon>Burkholderiales</taxon>
        <taxon>Burkholderiaceae</taxon>
        <taxon>Paraburkholderia</taxon>
    </lineage>
</organism>